<sequence length="106" mass="11709">MESVAQAERPNLLSSPPASKKQRQGGNNQPERESGVVKGKASVRKKRHPALRALLWTLRKSIVPILCVLALLGGMYAGYAVLGHRPGEEVFDLATWKHMYDLVFAD</sequence>
<dbReference type="Pfam" id="PF11772">
    <property type="entry name" value="EpuA"/>
    <property type="match status" value="1"/>
</dbReference>
<dbReference type="AlphaFoldDB" id="A0A328TUS8"/>
<dbReference type="EMBL" id="QLUW01000005">
    <property type="protein sequence ID" value="RAP74289.1"/>
    <property type="molecule type" value="Genomic_DNA"/>
</dbReference>
<feature type="region of interest" description="Disordered" evidence="1">
    <location>
        <begin position="1"/>
        <end position="44"/>
    </location>
</feature>
<keyword evidence="4" id="KW-1185">Reference proteome</keyword>
<feature type="transmembrane region" description="Helical" evidence="2">
    <location>
        <begin position="62"/>
        <end position="82"/>
    </location>
</feature>
<evidence type="ECO:0000256" key="2">
    <source>
        <dbReference type="SAM" id="Phobius"/>
    </source>
</evidence>
<gene>
    <name evidence="3" type="ORF">DL346_23075</name>
</gene>
<dbReference type="OrthoDB" id="2990424at2"/>
<evidence type="ECO:0000313" key="4">
    <source>
        <dbReference type="Proteomes" id="UP000249260"/>
    </source>
</evidence>
<dbReference type="Proteomes" id="UP000249260">
    <property type="component" value="Unassembled WGS sequence"/>
</dbReference>
<evidence type="ECO:0000256" key="1">
    <source>
        <dbReference type="SAM" id="MobiDB-lite"/>
    </source>
</evidence>
<keyword evidence="2" id="KW-0812">Transmembrane</keyword>
<name>A0A328TUS8_9BACL</name>
<keyword evidence="2" id="KW-1133">Transmembrane helix</keyword>
<evidence type="ECO:0000313" key="3">
    <source>
        <dbReference type="EMBL" id="RAP74289.1"/>
    </source>
</evidence>
<organism evidence="3 4">
    <name type="scientific">Paenibacillus montanisoli</name>
    <dbReference type="NCBI Taxonomy" id="2081970"/>
    <lineage>
        <taxon>Bacteria</taxon>
        <taxon>Bacillati</taxon>
        <taxon>Bacillota</taxon>
        <taxon>Bacilli</taxon>
        <taxon>Bacillales</taxon>
        <taxon>Paenibacillaceae</taxon>
        <taxon>Paenibacillus</taxon>
    </lineage>
</organism>
<keyword evidence="2" id="KW-0472">Membrane</keyword>
<proteinExistence type="predicted"/>
<dbReference type="InterPro" id="IPR024596">
    <property type="entry name" value="RNApol_su_b/EpuA"/>
</dbReference>
<evidence type="ECO:0008006" key="5">
    <source>
        <dbReference type="Google" id="ProtNLM"/>
    </source>
</evidence>
<protein>
    <recommendedName>
        <fullName evidence="5">DNA-directed RNA polymerase subunit beta</fullName>
    </recommendedName>
</protein>
<comment type="caution">
    <text evidence="3">The sequence shown here is derived from an EMBL/GenBank/DDBJ whole genome shotgun (WGS) entry which is preliminary data.</text>
</comment>
<accession>A0A328TUS8</accession>
<reference evidence="3 4" key="1">
    <citation type="submission" date="2018-06" db="EMBL/GenBank/DDBJ databases">
        <title>Paenibacillus montanisoli sp. nov., isolated from mountain area soil.</title>
        <authorList>
            <person name="Wu M."/>
        </authorList>
    </citation>
    <scope>NUCLEOTIDE SEQUENCE [LARGE SCALE GENOMIC DNA]</scope>
    <source>
        <strain evidence="3 4">RA17</strain>
    </source>
</reference>